<evidence type="ECO:0000313" key="3">
    <source>
        <dbReference type="EMBL" id="RYR23565.1"/>
    </source>
</evidence>
<dbReference type="InterPro" id="IPR003871">
    <property type="entry name" value="RFA1B/D_OB_1st"/>
</dbReference>
<dbReference type="Pfam" id="PF02721">
    <property type="entry name" value="DUF223"/>
    <property type="match status" value="1"/>
</dbReference>
<dbReference type="EMBL" id="SDMP01000013">
    <property type="protein sequence ID" value="RYR23565.1"/>
    <property type="molecule type" value="Genomic_DNA"/>
</dbReference>
<sequence>MVMPEPVPSNMRDNGVDAVSKVNPTKLSWSLVVGVVRLYEMQNQWNPAKVYNVEMVLQDERGDRIHYSIPKQNIAIFKTLIREHGLYSMKNFIVKGWGKGVRTCGHKYKLNFYIKTSVSQLTNYISHVVGKEDVTNMETKSERECKPLAVYLEDLQKNRLKCTLFGDLVDKVEIFLDKADGQPLVMVTQLFKPHLYLNEINIQNSFHVSQIYINPDFPDIVIFRDSLMKEGDLCSQGITHIQSQPPHSVSDEINGDPIKSVEEILNMREISDDESITGLRSSQSSSMDTSGVDESILSSLATGG</sequence>
<feature type="domain" description="Replication protein A 70 kDa DNA-binding subunit B/D first OB fold" evidence="2">
    <location>
        <begin position="17"/>
        <end position="120"/>
    </location>
</feature>
<keyword evidence="4" id="KW-1185">Reference proteome</keyword>
<dbReference type="CDD" id="cd04480">
    <property type="entry name" value="RPA1_DBD_A_like"/>
    <property type="match status" value="1"/>
</dbReference>
<proteinExistence type="predicted"/>
<evidence type="ECO:0000313" key="4">
    <source>
        <dbReference type="Proteomes" id="UP000289738"/>
    </source>
</evidence>
<dbReference type="InterPro" id="IPR012340">
    <property type="entry name" value="NA-bd_OB-fold"/>
</dbReference>
<gene>
    <name evidence="3" type="ORF">Ahy_B03g068768</name>
</gene>
<dbReference type="Gene3D" id="2.40.50.140">
    <property type="entry name" value="Nucleic acid-binding proteins"/>
    <property type="match status" value="1"/>
</dbReference>
<comment type="caution">
    <text evidence="3">The sequence shown here is derived from an EMBL/GenBank/DDBJ whole genome shotgun (WGS) entry which is preliminary data.</text>
</comment>
<dbReference type="PANTHER" id="PTHR47165:SF4">
    <property type="entry name" value="OS03G0429900 PROTEIN"/>
    <property type="match status" value="1"/>
</dbReference>
<dbReference type="SUPFAM" id="SSF50249">
    <property type="entry name" value="Nucleic acid-binding proteins"/>
    <property type="match status" value="2"/>
</dbReference>
<reference evidence="3 4" key="1">
    <citation type="submission" date="2019-01" db="EMBL/GenBank/DDBJ databases">
        <title>Sequencing of cultivated peanut Arachis hypogaea provides insights into genome evolution and oil improvement.</title>
        <authorList>
            <person name="Chen X."/>
        </authorList>
    </citation>
    <scope>NUCLEOTIDE SEQUENCE [LARGE SCALE GENOMIC DNA]</scope>
    <source>
        <strain evidence="4">cv. Fuhuasheng</strain>
        <tissue evidence="3">Leaves</tissue>
    </source>
</reference>
<feature type="compositionally biased region" description="Polar residues" evidence="1">
    <location>
        <begin position="278"/>
        <end position="289"/>
    </location>
</feature>
<name>A0A445AB58_ARAHY</name>
<protein>
    <recommendedName>
        <fullName evidence="2">Replication protein A 70 kDa DNA-binding subunit B/D first OB fold domain-containing protein</fullName>
    </recommendedName>
</protein>
<evidence type="ECO:0000256" key="1">
    <source>
        <dbReference type="SAM" id="MobiDB-lite"/>
    </source>
</evidence>
<dbReference type="AlphaFoldDB" id="A0A445AB58"/>
<dbReference type="PANTHER" id="PTHR47165">
    <property type="entry name" value="OS03G0429900 PROTEIN"/>
    <property type="match status" value="1"/>
</dbReference>
<dbReference type="CDD" id="cd04481">
    <property type="entry name" value="RPA1_DBD_B_like"/>
    <property type="match status" value="1"/>
</dbReference>
<feature type="region of interest" description="Disordered" evidence="1">
    <location>
        <begin position="272"/>
        <end position="304"/>
    </location>
</feature>
<organism evidence="3 4">
    <name type="scientific">Arachis hypogaea</name>
    <name type="common">Peanut</name>
    <dbReference type="NCBI Taxonomy" id="3818"/>
    <lineage>
        <taxon>Eukaryota</taxon>
        <taxon>Viridiplantae</taxon>
        <taxon>Streptophyta</taxon>
        <taxon>Embryophyta</taxon>
        <taxon>Tracheophyta</taxon>
        <taxon>Spermatophyta</taxon>
        <taxon>Magnoliopsida</taxon>
        <taxon>eudicotyledons</taxon>
        <taxon>Gunneridae</taxon>
        <taxon>Pentapetalae</taxon>
        <taxon>rosids</taxon>
        <taxon>fabids</taxon>
        <taxon>Fabales</taxon>
        <taxon>Fabaceae</taxon>
        <taxon>Papilionoideae</taxon>
        <taxon>50 kb inversion clade</taxon>
        <taxon>dalbergioids sensu lato</taxon>
        <taxon>Dalbergieae</taxon>
        <taxon>Pterocarpus clade</taxon>
        <taxon>Arachis</taxon>
    </lineage>
</organism>
<evidence type="ECO:0000259" key="2">
    <source>
        <dbReference type="Pfam" id="PF02721"/>
    </source>
</evidence>
<dbReference type="Proteomes" id="UP000289738">
    <property type="component" value="Chromosome B03"/>
</dbReference>
<accession>A0A445AB58</accession>